<reference evidence="7 8" key="1">
    <citation type="submission" date="2020-06" db="EMBL/GenBank/DDBJ databases">
        <authorList>
            <person name="Li R."/>
            <person name="Bekaert M."/>
        </authorList>
    </citation>
    <scope>NUCLEOTIDE SEQUENCE [LARGE SCALE GENOMIC DNA]</scope>
    <source>
        <strain evidence="8">wild</strain>
    </source>
</reference>
<dbReference type="OrthoDB" id="6156186at2759"/>
<keyword evidence="5" id="KW-0106">Calcium</keyword>
<comment type="subcellular location">
    <subcellularLocation>
        <location evidence="1">Membrane</location>
        <topology evidence="1">Single-pass membrane protein</topology>
    </subcellularLocation>
</comment>
<dbReference type="InterPro" id="IPR015919">
    <property type="entry name" value="Cadherin-like_sf"/>
</dbReference>
<dbReference type="Gene3D" id="2.60.40.60">
    <property type="entry name" value="Cadherins"/>
    <property type="match status" value="3"/>
</dbReference>
<keyword evidence="4" id="KW-0325">Glycoprotein</keyword>
<feature type="domain" description="Cadherin" evidence="6">
    <location>
        <begin position="73"/>
        <end position="194"/>
    </location>
</feature>
<keyword evidence="3" id="KW-1133">Transmembrane helix</keyword>
<sequence length="362" mass="40257">MAIQQISQGENGKLTYKFSTQDTVPPYGADYFYINPSNGEILTINNLRGDNLKQYKFVVIAQDGGVPKKQSSIPSQYEITINESTPINSNIIIVQARDNNNLTVMGKDLTNSPQTDSAKVIINIRRNIYGPKYHLNADIVTPVTANDLDSVTSATSSTNQYTLTIVAKDVSAQPKADTASVVITIVRNQYAPTFNQTQYKVNASDKLKSGTVLERLPATDLDINILLSANTPNAQYEFSVIQDTDYSRYLGVSALGDVFIAQPLNLQDPKPASVQTTIRVCDKSWKEKCSDATLIANVTYTAVQKAQQGFTRPEYVFRIAPYHKKLAKLPVNKLLCRLAEYVERSSEQAIWLKRSCQHVIFE</sequence>
<protein>
    <recommendedName>
        <fullName evidence="6">Cadherin domain-containing protein</fullName>
    </recommendedName>
</protein>
<dbReference type="GO" id="GO:0005886">
    <property type="term" value="C:plasma membrane"/>
    <property type="evidence" value="ECO:0007669"/>
    <property type="project" value="TreeGrafter"/>
</dbReference>
<dbReference type="GO" id="GO:0005509">
    <property type="term" value="F:calcium ion binding"/>
    <property type="evidence" value="ECO:0007669"/>
    <property type="project" value="UniProtKB-UniRule"/>
</dbReference>
<feature type="domain" description="Cadherin" evidence="6">
    <location>
        <begin position="195"/>
        <end position="315"/>
    </location>
</feature>
<keyword evidence="8" id="KW-1185">Reference proteome</keyword>
<dbReference type="GO" id="GO:0007156">
    <property type="term" value="P:homophilic cell adhesion via plasma membrane adhesion molecules"/>
    <property type="evidence" value="ECO:0007669"/>
    <property type="project" value="InterPro"/>
</dbReference>
<evidence type="ECO:0000256" key="4">
    <source>
        <dbReference type="ARBA" id="ARBA00023180"/>
    </source>
</evidence>
<evidence type="ECO:0000256" key="1">
    <source>
        <dbReference type="ARBA" id="ARBA00004167"/>
    </source>
</evidence>
<evidence type="ECO:0000313" key="7">
    <source>
        <dbReference type="EMBL" id="CAC5397999.1"/>
    </source>
</evidence>
<keyword evidence="2" id="KW-0812">Transmembrane</keyword>
<dbReference type="InterPro" id="IPR002126">
    <property type="entry name" value="Cadherin-like_dom"/>
</dbReference>
<dbReference type="SUPFAM" id="SSF49313">
    <property type="entry name" value="Cadherin-like"/>
    <property type="match status" value="3"/>
</dbReference>
<gene>
    <name evidence="7" type="ORF">MCOR_32400</name>
</gene>
<organism evidence="7 8">
    <name type="scientific">Mytilus coruscus</name>
    <name type="common">Sea mussel</name>
    <dbReference type="NCBI Taxonomy" id="42192"/>
    <lineage>
        <taxon>Eukaryota</taxon>
        <taxon>Metazoa</taxon>
        <taxon>Spiralia</taxon>
        <taxon>Lophotrochozoa</taxon>
        <taxon>Mollusca</taxon>
        <taxon>Bivalvia</taxon>
        <taxon>Autobranchia</taxon>
        <taxon>Pteriomorphia</taxon>
        <taxon>Mytilida</taxon>
        <taxon>Mytiloidea</taxon>
        <taxon>Mytilidae</taxon>
        <taxon>Mytilinae</taxon>
        <taxon>Mytilus</taxon>
    </lineage>
</organism>
<dbReference type="PROSITE" id="PS50268">
    <property type="entry name" value="CADHERIN_2"/>
    <property type="match status" value="2"/>
</dbReference>
<dbReference type="Pfam" id="PF00028">
    <property type="entry name" value="Cadherin"/>
    <property type="match status" value="1"/>
</dbReference>
<dbReference type="EMBL" id="CACVKT020005792">
    <property type="protein sequence ID" value="CAC5397999.1"/>
    <property type="molecule type" value="Genomic_DNA"/>
</dbReference>
<evidence type="ECO:0000313" key="8">
    <source>
        <dbReference type="Proteomes" id="UP000507470"/>
    </source>
</evidence>
<dbReference type="PANTHER" id="PTHR24028">
    <property type="entry name" value="CADHERIN-87A"/>
    <property type="match status" value="1"/>
</dbReference>
<dbReference type="Proteomes" id="UP000507470">
    <property type="component" value="Unassembled WGS sequence"/>
</dbReference>
<proteinExistence type="predicted"/>
<name>A0A6J8CRE8_MYTCO</name>
<evidence type="ECO:0000256" key="2">
    <source>
        <dbReference type="ARBA" id="ARBA00022692"/>
    </source>
</evidence>
<evidence type="ECO:0000256" key="5">
    <source>
        <dbReference type="PROSITE-ProRule" id="PRU00043"/>
    </source>
</evidence>
<dbReference type="PRINTS" id="PR00205">
    <property type="entry name" value="CADHERIN"/>
</dbReference>
<dbReference type="AlphaFoldDB" id="A0A6J8CRE8"/>
<dbReference type="PANTHER" id="PTHR24028:SF328">
    <property type="entry name" value="CADHERIN-3"/>
    <property type="match status" value="1"/>
</dbReference>
<dbReference type="CDD" id="cd11304">
    <property type="entry name" value="Cadherin_repeat"/>
    <property type="match status" value="2"/>
</dbReference>
<evidence type="ECO:0000256" key="3">
    <source>
        <dbReference type="ARBA" id="ARBA00022989"/>
    </source>
</evidence>
<evidence type="ECO:0000259" key="6">
    <source>
        <dbReference type="PROSITE" id="PS50268"/>
    </source>
</evidence>
<keyword evidence="3" id="KW-0472">Membrane</keyword>
<accession>A0A6J8CRE8</accession>
<dbReference type="InterPro" id="IPR050174">
    <property type="entry name" value="Protocadherin/Cadherin-CA"/>
</dbReference>